<dbReference type="Gene3D" id="1.10.287.1260">
    <property type="match status" value="1"/>
</dbReference>
<evidence type="ECO:0000256" key="4">
    <source>
        <dbReference type="ARBA" id="ARBA00022692"/>
    </source>
</evidence>
<evidence type="ECO:0000256" key="8">
    <source>
        <dbReference type="SAM" id="Phobius"/>
    </source>
</evidence>
<dbReference type="Proteomes" id="UP001597297">
    <property type="component" value="Unassembled WGS sequence"/>
</dbReference>
<reference evidence="12" key="1">
    <citation type="journal article" date="2019" name="Int. J. Syst. Evol. Microbiol.">
        <title>The Global Catalogue of Microorganisms (GCM) 10K type strain sequencing project: providing services to taxonomists for standard genome sequencing and annotation.</title>
        <authorList>
            <consortium name="The Broad Institute Genomics Platform"/>
            <consortium name="The Broad Institute Genome Sequencing Center for Infectious Disease"/>
            <person name="Wu L."/>
            <person name="Ma J."/>
        </authorList>
    </citation>
    <scope>NUCLEOTIDE SEQUENCE [LARGE SCALE GENOMIC DNA]</scope>
    <source>
        <strain evidence="12">JCM 16545</strain>
    </source>
</reference>
<dbReference type="Pfam" id="PF00924">
    <property type="entry name" value="MS_channel_2nd"/>
    <property type="match status" value="1"/>
</dbReference>
<evidence type="ECO:0000256" key="2">
    <source>
        <dbReference type="ARBA" id="ARBA00008017"/>
    </source>
</evidence>
<feature type="transmembrane region" description="Helical" evidence="8">
    <location>
        <begin position="240"/>
        <end position="261"/>
    </location>
</feature>
<dbReference type="Gene3D" id="2.30.30.60">
    <property type="match status" value="1"/>
</dbReference>
<gene>
    <name evidence="11" type="ORF">ACFSQZ_06685</name>
</gene>
<comment type="similarity">
    <text evidence="2">Belongs to the MscS (TC 1.A.23) family.</text>
</comment>
<dbReference type="InterPro" id="IPR011014">
    <property type="entry name" value="MscS_channel_TM-2"/>
</dbReference>
<feature type="transmembrane region" description="Helical" evidence="8">
    <location>
        <begin position="198"/>
        <end position="219"/>
    </location>
</feature>
<feature type="coiled-coil region" evidence="7">
    <location>
        <begin position="73"/>
        <end position="119"/>
    </location>
</feature>
<protein>
    <submittedName>
        <fullName evidence="11">Mechanosensitive ion channel family protein</fullName>
    </submittedName>
</protein>
<name>A0ABW5E1C0_9BACT</name>
<feature type="transmembrane region" description="Helical" evidence="8">
    <location>
        <begin position="267"/>
        <end position="287"/>
    </location>
</feature>
<dbReference type="InterPro" id="IPR023408">
    <property type="entry name" value="MscS_beta-dom_sf"/>
</dbReference>
<evidence type="ECO:0000256" key="6">
    <source>
        <dbReference type="ARBA" id="ARBA00023136"/>
    </source>
</evidence>
<evidence type="ECO:0000256" key="1">
    <source>
        <dbReference type="ARBA" id="ARBA00004651"/>
    </source>
</evidence>
<proteinExistence type="inferred from homology"/>
<evidence type="ECO:0000313" key="11">
    <source>
        <dbReference type="EMBL" id="MFD2276146.1"/>
    </source>
</evidence>
<comment type="subcellular location">
    <subcellularLocation>
        <location evidence="1">Cell membrane</location>
        <topology evidence="1">Multi-pass membrane protein</topology>
    </subcellularLocation>
</comment>
<sequence>MKLVILLTMLLGGYGLVIAEEVPNERLVEPLHRAVIAEEEVDPNSLHYALSADQRGVDLPTSELKMMLRPLTKEELELELQEWMNLLKQLIANSSGVNLEVARLKEEDLESEHAVALREKQLENRRHELILVKHINTVLSALEQKGGEVETERLYVNAVVETKDATTKSATDQVTALAADFGVWFASHEGGEKFMQNALRFIVILIVFAVLGRLIAGITRRVMRRQHRGSVMLRQFIQKSIGLVIFFIGFLVALAAVGVHVASMLTAVGAGGVIIGFALQDSIANFWSGIMIMVYKPFDADDFISIDGVKGKVERMSFLNTTLVTIDNKELVIPNRNAWGNTITNYTARAVRRVDLVFRISYGDDIQRALNLLKEVAESHKLVLAKPEVTTGVQSLSESAVEIFVRPWTKTEDYWPVHWDLTKEVKERFAREGISIPKPQQEIVMHQAENLPG</sequence>
<dbReference type="InterPro" id="IPR010920">
    <property type="entry name" value="LSM_dom_sf"/>
</dbReference>
<accession>A0ABW5E1C0</accession>
<evidence type="ECO:0000259" key="10">
    <source>
        <dbReference type="Pfam" id="PF21082"/>
    </source>
</evidence>
<keyword evidence="5 8" id="KW-1133">Transmembrane helix</keyword>
<dbReference type="PANTHER" id="PTHR30221">
    <property type="entry name" value="SMALL-CONDUCTANCE MECHANOSENSITIVE CHANNEL"/>
    <property type="match status" value="1"/>
</dbReference>
<keyword evidence="4 8" id="KW-0812">Transmembrane</keyword>
<keyword evidence="3" id="KW-1003">Cell membrane</keyword>
<keyword evidence="12" id="KW-1185">Reference proteome</keyword>
<keyword evidence="7" id="KW-0175">Coiled coil</keyword>
<dbReference type="SUPFAM" id="SSF50182">
    <property type="entry name" value="Sm-like ribonucleoproteins"/>
    <property type="match status" value="1"/>
</dbReference>
<keyword evidence="6 8" id="KW-0472">Membrane</keyword>
<dbReference type="Gene3D" id="3.30.70.100">
    <property type="match status" value="1"/>
</dbReference>
<dbReference type="InterPro" id="IPR049278">
    <property type="entry name" value="MS_channel_C"/>
</dbReference>
<dbReference type="PANTHER" id="PTHR30221:SF1">
    <property type="entry name" value="SMALL-CONDUCTANCE MECHANOSENSITIVE CHANNEL"/>
    <property type="match status" value="1"/>
</dbReference>
<dbReference type="SUPFAM" id="SSF82861">
    <property type="entry name" value="Mechanosensitive channel protein MscS (YggB), transmembrane region"/>
    <property type="match status" value="1"/>
</dbReference>
<evidence type="ECO:0000256" key="7">
    <source>
        <dbReference type="SAM" id="Coils"/>
    </source>
</evidence>
<feature type="domain" description="Mechanosensitive ion channel MscS C-terminal" evidence="10">
    <location>
        <begin position="354"/>
        <end position="436"/>
    </location>
</feature>
<dbReference type="RefSeq" id="WP_377094519.1">
    <property type="nucleotide sequence ID" value="NZ_JBHSJM010000001.1"/>
</dbReference>
<dbReference type="Pfam" id="PF21082">
    <property type="entry name" value="MS_channel_3rd"/>
    <property type="match status" value="1"/>
</dbReference>
<organism evidence="11 12">
    <name type="scientific">Rubritalea spongiae</name>
    <dbReference type="NCBI Taxonomy" id="430797"/>
    <lineage>
        <taxon>Bacteria</taxon>
        <taxon>Pseudomonadati</taxon>
        <taxon>Verrucomicrobiota</taxon>
        <taxon>Verrucomicrobiia</taxon>
        <taxon>Verrucomicrobiales</taxon>
        <taxon>Rubritaleaceae</taxon>
        <taxon>Rubritalea</taxon>
    </lineage>
</organism>
<dbReference type="InterPro" id="IPR011066">
    <property type="entry name" value="MscS_channel_C_sf"/>
</dbReference>
<dbReference type="EMBL" id="JBHUJC010000020">
    <property type="protein sequence ID" value="MFD2276146.1"/>
    <property type="molecule type" value="Genomic_DNA"/>
</dbReference>
<evidence type="ECO:0000256" key="5">
    <source>
        <dbReference type="ARBA" id="ARBA00022989"/>
    </source>
</evidence>
<evidence type="ECO:0000256" key="3">
    <source>
        <dbReference type="ARBA" id="ARBA00022475"/>
    </source>
</evidence>
<evidence type="ECO:0000313" key="12">
    <source>
        <dbReference type="Proteomes" id="UP001597297"/>
    </source>
</evidence>
<feature type="domain" description="Mechanosensitive ion channel MscS" evidence="9">
    <location>
        <begin position="281"/>
        <end position="347"/>
    </location>
</feature>
<evidence type="ECO:0000259" key="9">
    <source>
        <dbReference type="Pfam" id="PF00924"/>
    </source>
</evidence>
<dbReference type="SUPFAM" id="SSF82689">
    <property type="entry name" value="Mechanosensitive channel protein MscS (YggB), C-terminal domain"/>
    <property type="match status" value="1"/>
</dbReference>
<dbReference type="InterPro" id="IPR045275">
    <property type="entry name" value="MscS_archaea/bacteria_type"/>
</dbReference>
<comment type="caution">
    <text evidence="11">The sequence shown here is derived from an EMBL/GenBank/DDBJ whole genome shotgun (WGS) entry which is preliminary data.</text>
</comment>
<dbReference type="InterPro" id="IPR006685">
    <property type="entry name" value="MscS_channel_2nd"/>
</dbReference>